<name>A0A0D3KNC9_EMIH1</name>
<dbReference type="PANTHER" id="PTHR22753:SF14">
    <property type="entry name" value="MONOACYLGLYCEROL_DIACYLGLYCEROL O-ACYLTRANSFERASE"/>
    <property type="match status" value="1"/>
</dbReference>
<dbReference type="GO" id="GO:0016020">
    <property type="term" value="C:membrane"/>
    <property type="evidence" value="ECO:0007669"/>
    <property type="project" value="TreeGrafter"/>
</dbReference>
<dbReference type="Proteomes" id="UP000013827">
    <property type="component" value="Unassembled WGS sequence"/>
</dbReference>
<feature type="region of interest" description="Disordered" evidence="1">
    <location>
        <begin position="366"/>
        <end position="392"/>
    </location>
</feature>
<dbReference type="InterPro" id="IPR029058">
    <property type="entry name" value="AB_hydrolase_fold"/>
</dbReference>
<reference evidence="2" key="2">
    <citation type="submission" date="2024-10" db="UniProtKB">
        <authorList>
            <consortium name="EnsemblProtists"/>
        </authorList>
    </citation>
    <scope>IDENTIFICATION</scope>
</reference>
<dbReference type="eggNOG" id="ENOG502QQUD">
    <property type="taxonomic scope" value="Eukaryota"/>
</dbReference>
<dbReference type="PANTHER" id="PTHR22753">
    <property type="entry name" value="TRANSMEMBRANE PROTEIN 68"/>
    <property type="match status" value="1"/>
</dbReference>
<dbReference type="STRING" id="2903.R1FUT5"/>
<dbReference type="AlphaFoldDB" id="A0A0D3KNC9"/>
<dbReference type="PaxDb" id="2903-EOD37264"/>
<accession>A0A0D3KNC9</accession>
<dbReference type="Gene3D" id="3.40.50.1820">
    <property type="entry name" value="alpha/beta hydrolase"/>
    <property type="match status" value="1"/>
</dbReference>
<dbReference type="SUPFAM" id="SSF53474">
    <property type="entry name" value="alpha/beta-Hydrolases"/>
    <property type="match status" value="1"/>
</dbReference>
<sequence length="658" mass="70610">MLAFTTALHAFATPSRLGPRPAAPCVQNIAALPIQRIVAPVLQLASDSILTAQMRREMASEPRLADFAVTGDPQFVRHTAEDDPTKPLLLYLPGIELSGYSLHRQLPGLAEDFCVRWLAVPPDDRSSFEALREAVTREVEAEEGRPIYLLGENVRRRWMAVEAQLPRLLDAVAALPPNLSDAAYFALATPIFAAALPPPLRLPVLLARLAQQMPEMGALPNALPLPALAHRLSLLLHAAAHVQEAPLERLRLPDRVLPSTDEARRLRRRLPNCRTSPLPESGHVPLLEARVDLARSLRDVGFTGRTPLGSKPKDYVADFAPPSAEQILNATQRLRSVRNLVSPVFLSTEAGGRRVAGLSGLPPLSADDIAAAAPPPRRPPPPPPSGASPVLKERAQGVPPHVGFSDLPLVVEEILAQRGALVRALAHPVAFSSSRTTAGANATATGGGGGGGGGGLVDFETFGAVPVSGKALFKLLSRGEHTLLYPGGVREAFKSTKRGESYQLFWPDASESADFARVAARFNATIVPVAAVGAEEGFEMLLDADELLALPFLGGRVKEGAARAPVGRPGERFVSPVSLPKLPGRYYFLFGAPIATGGVDARDKAACAALYSQVQRELEEALQYLLSKRDADPYQEALPRVAVEASWNWDRQVPTFRP</sequence>
<dbReference type="KEGG" id="ehx:EMIHUDRAFT_109913"/>
<evidence type="ECO:0000313" key="3">
    <source>
        <dbReference type="Proteomes" id="UP000013827"/>
    </source>
</evidence>
<reference evidence="3" key="1">
    <citation type="journal article" date="2013" name="Nature">
        <title>Pan genome of the phytoplankton Emiliania underpins its global distribution.</title>
        <authorList>
            <person name="Read B.A."/>
            <person name="Kegel J."/>
            <person name="Klute M.J."/>
            <person name="Kuo A."/>
            <person name="Lefebvre S.C."/>
            <person name="Maumus F."/>
            <person name="Mayer C."/>
            <person name="Miller J."/>
            <person name="Monier A."/>
            <person name="Salamov A."/>
            <person name="Young J."/>
            <person name="Aguilar M."/>
            <person name="Claverie J.M."/>
            <person name="Frickenhaus S."/>
            <person name="Gonzalez K."/>
            <person name="Herman E.K."/>
            <person name="Lin Y.C."/>
            <person name="Napier J."/>
            <person name="Ogata H."/>
            <person name="Sarno A.F."/>
            <person name="Shmutz J."/>
            <person name="Schroeder D."/>
            <person name="de Vargas C."/>
            <person name="Verret F."/>
            <person name="von Dassow P."/>
            <person name="Valentin K."/>
            <person name="Van de Peer Y."/>
            <person name="Wheeler G."/>
            <person name="Dacks J.B."/>
            <person name="Delwiche C.F."/>
            <person name="Dyhrman S.T."/>
            <person name="Glockner G."/>
            <person name="John U."/>
            <person name="Richards T."/>
            <person name="Worden A.Z."/>
            <person name="Zhang X."/>
            <person name="Grigoriev I.V."/>
            <person name="Allen A.E."/>
            <person name="Bidle K."/>
            <person name="Borodovsky M."/>
            <person name="Bowler C."/>
            <person name="Brownlee C."/>
            <person name="Cock J.M."/>
            <person name="Elias M."/>
            <person name="Gladyshev V.N."/>
            <person name="Groth M."/>
            <person name="Guda C."/>
            <person name="Hadaegh A."/>
            <person name="Iglesias-Rodriguez M.D."/>
            <person name="Jenkins J."/>
            <person name="Jones B.M."/>
            <person name="Lawson T."/>
            <person name="Leese F."/>
            <person name="Lindquist E."/>
            <person name="Lobanov A."/>
            <person name="Lomsadze A."/>
            <person name="Malik S.B."/>
            <person name="Marsh M.E."/>
            <person name="Mackinder L."/>
            <person name="Mock T."/>
            <person name="Mueller-Roeber B."/>
            <person name="Pagarete A."/>
            <person name="Parker M."/>
            <person name="Probert I."/>
            <person name="Quesneville H."/>
            <person name="Raines C."/>
            <person name="Rensing S.A."/>
            <person name="Riano-Pachon D.M."/>
            <person name="Richier S."/>
            <person name="Rokitta S."/>
            <person name="Shiraiwa Y."/>
            <person name="Soanes D.M."/>
            <person name="van der Giezen M."/>
            <person name="Wahlund T.M."/>
            <person name="Williams B."/>
            <person name="Wilson W."/>
            <person name="Wolfe G."/>
            <person name="Wurch L.L."/>
        </authorList>
    </citation>
    <scope>NUCLEOTIDE SEQUENCE</scope>
</reference>
<keyword evidence="3" id="KW-1185">Reference proteome</keyword>
<dbReference type="EnsemblProtists" id="EOD37264">
    <property type="protein sequence ID" value="EOD37264"/>
    <property type="gene ID" value="EMIHUDRAFT_109913"/>
</dbReference>
<proteinExistence type="predicted"/>
<organism evidence="2 3">
    <name type="scientific">Emiliania huxleyi (strain CCMP1516)</name>
    <dbReference type="NCBI Taxonomy" id="280463"/>
    <lineage>
        <taxon>Eukaryota</taxon>
        <taxon>Haptista</taxon>
        <taxon>Haptophyta</taxon>
        <taxon>Prymnesiophyceae</taxon>
        <taxon>Isochrysidales</taxon>
        <taxon>Noelaerhabdaceae</taxon>
        <taxon>Emiliania</taxon>
    </lineage>
</organism>
<protein>
    <submittedName>
        <fullName evidence="2">Uncharacterized protein</fullName>
    </submittedName>
</protein>
<evidence type="ECO:0000313" key="2">
    <source>
        <dbReference type="EnsemblProtists" id="EOD37264"/>
    </source>
</evidence>
<dbReference type="GeneID" id="17282534"/>
<dbReference type="RefSeq" id="XP_005789693.1">
    <property type="nucleotide sequence ID" value="XM_005789636.1"/>
</dbReference>
<evidence type="ECO:0000256" key="1">
    <source>
        <dbReference type="SAM" id="MobiDB-lite"/>
    </source>
</evidence>
<feature type="compositionally biased region" description="Pro residues" evidence="1">
    <location>
        <begin position="373"/>
        <end position="386"/>
    </location>
</feature>
<dbReference type="HOGENOM" id="CLU_015395_2_1_1"/>